<dbReference type="GO" id="GO:0019432">
    <property type="term" value="P:triglyceride biosynthetic process"/>
    <property type="evidence" value="ECO:0007669"/>
    <property type="project" value="TreeGrafter"/>
</dbReference>
<sequence>MPAGALSSVSLKLPSAHCPLRTLLLVPPGHWSKEPAPTCALRSGQAMALTQRDSVARVLLAEEKLLQRKMKTWPLGFGVKLEIVTPFLGKYRPFMGRCCQTCTPKSWQSSFHKHLPSLGFHNVLQVTEENTRYRGWLVRRLCYFLAILEWKVESDTQQDLQERIFCSKRVQDVMSLEAPQARGAGSILSKSRAQWRSEVLSILGQIQSPLSLFILRLCSWALLRLLNHMFLNVLLHKGQLEMVRRAAQTPDVPLVFLSTRKSQLDGLLLPFLLFSQGLGVPRVTWEYQTFTPSLRAVLSWLGGVFLPPGAEHAPDGERGALSRAVLTSYIEELLKSRQHLVIFLEDPVSGEPRLSAPGGEWLALVLGAVRAGAVPDVMLVPVGIAYDVAPSASHRGLSGSAQPLGLWSCLLAVRRALGREFGCVRMDFAQPFSLQEYTANSLFRQSCSQKSLDKLLLPIILGKSPDLLDWEKSEEWYPGLGTAAELKADERRLVGRLGLHSLSAGVSCSAVMAVAIMSALLLHKHREGVSLSRLMSDFSWLVEETLLRNRDVGFSGRLRDLVVHALSLLRGCVSLHRLSCGDVLVAPRETEAAVRELSWHSAALLPVFMCEAVGACAINSLLVEMLPFLSPAELPAAVVLSQEELLLKTLTLLQLLPRDVLLLQTPSERPVCDTARRRFSQKLLWKEMEDFNDSDSDYEEDTGKRYFKISQLDNCPDFFLFLSSLLGPLLKTFERAAAFLVESGCPELELEYVEKLQRFLVRKAREDGSFECANRSLALSSIRTFKELGVLKEQPGPVGPILHLSETFSTKENQERLEKFMGQFTSS</sequence>
<accession>A0A452I1Q8</accession>
<dbReference type="GO" id="GO:0008654">
    <property type="term" value="P:phospholipid biosynthetic process"/>
    <property type="evidence" value="ECO:0007669"/>
    <property type="project" value="TreeGrafter"/>
</dbReference>
<dbReference type="InterPro" id="IPR002123">
    <property type="entry name" value="Plipid/glycerol_acylTrfase"/>
</dbReference>
<dbReference type="GO" id="GO:0006072">
    <property type="term" value="P:glycerol-3-phosphate metabolic process"/>
    <property type="evidence" value="ECO:0007669"/>
    <property type="project" value="TreeGrafter"/>
</dbReference>
<reference evidence="2" key="2">
    <citation type="submission" date="2025-08" db="UniProtKB">
        <authorList>
            <consortium name="Ensembl"/>
        </authorList>
    </citation>
    <scope>IDENTIFICATION</scope>
</reference>
<dbReference type="Ensembl" id="ENSGAGT00000024396.1">
    <property type="protein sequence ID" value="ENSGAGP00000021420.1"/>
    <property type="gene ID" value="ENSGAGG00000015726.1"/>
</dbReference>
<proteinExistence type="predicted"/>
<reference evidence="2" key="3">
    <citation type="submission" date="2025-09" db="UniProtKB">
        <authorList>
            <consortium name="Ensembl"/>
        </authorList>
    </citation>
    <scope>IDENTIFICATION</scope>
</reference>
<keyword evidence="3" id="KW-1185">Reference proteome</keyword>
<evidence type="ECO:0000313" key="3">
    <source>
        <dbReference type="Proteomes" id="UP000291020"/>
    </source>
</evidence>
<dbReference type="PANTHER" id="PTHR12563:SF15">
    <property type="entry name" value="GLYCEROL-3-PHOSPHATE ACYLTRANSFERASE 2, MITOCHONDRIAL"/>
    <property type="match status" value="1"/>
</dbReference>
<name>A0A452I1Q8_9SAUR</name>
<dbReference type="InterPro" id="IPR045520">
    <property type="entry name" value="GPAT/DHAPAT_C"/>
</dbReference>
<dbReference type="Pfam" id="PF19277">
    <property type="entry name" value="GPAT_C"/>
    <property type="match status" value="1"/>
</dbReference>
<protein>
    <recommendedName>
        <fullName evidence="1">Phospholipid/glycerol acyltransferase domain-containing protein</fullName>
    </recommendedName>
</protein>
<dbReference type="Proteomes" id="UP000291020">
    <property type="component" value="Unassembled WGS sequence"/>
</dbReference>
<dbReference type="PANTHER" id="PTHR12563">
    <property type="entry name" value="GLYCEROL-3-PHOSPHATE ACYLTRANSFERASE"/>
    <property type="match status" value="1"/>
</dbReference>
<dbReference type="GO" id="GO:0006631">
    <property type="term" value="P:fatty acid metabolic process"/>
    <property type="evidence" value="ECO:0007669"/>
    <property type="project" value="TreeGrafter"/>
</dbReference>
<reference evidence="3" key="1">
    <citation type="journal article" date="2017" name="PLoS ONE">
        <title>The Agassiz's desert tortoise genome provides a resource for the conservation of a threatened species.</title>
        <authorList>
            <person name="Tollis M."/>
            <person name="DeNardo D.F."/>
            <person name="Cornelius J.A."/>
            <person name="Dolby G.A."/>
            <person name="Edwards T."/>
            <person name="Henen B.T."/>
            <person name="Karl A.E."/>
            <person name="Murphy R.W."/>
            <person name="Kusumi K."/>
        </authorList>
    </citation>
    <scope>NUCLEOTIDE SEQUENCE [LARGE SCALE GENOMIC DNA]</scope>
</reference>
<dbReference type="GO" id="GO:0031966">
    <property type="term" value="C:mitochondrial membrane"/>
    <property type="evidence" value="ECO:0007669"/>
    <property type="project" value="TreeGrafter"/>
</dbReference>
<evidence type="ECO:0000259" key="1">
    <source>
        <dbReference type="SMART" id="SM00563"/>
    </source>
</evidence>
<feature type="domain" description="Phospholipid/glycerol acyltransferase" evidence="1">
    <location>
        <begin position="254"/>
        <end position="387"/>
    </location>
</feature>
<organism evidence="2 3">
    <name type="scientific">Gopherus agassizii</name>
    <name type="common">Agassiz's desert tortoise</name>
    <dbReference type="NCBI Taxonomy" id="38772"/>
    <lineage>
        <taxon>Eukaryota</taxon>
        <taxon>Metazoa</taxon>
        <taxon>Chordata</taxon>
        <taxon>Craniata</taxon>
        <taxon>Vertebrata</taxon>
        <taxon>Euteleostomi</taxon>
        <taxon>Archelosauria</taxon>
        <taxon>Testudinata</taxon>
        <taxon>Testudines</taxon>
        <taxon>Cryptodira</taxon>
        <taxon>Durocryptodira</taxon>
        <taxon>Testudinoidea</taxon>
        <taxon>Testudinidae</taxon>
        <taxon>Gopherus</taxon>
    </lineage>
</organism>
<dbReference type="AlphaFoldDB" id="A0A452I1Q8"/>
<dbReference type="SMART" id="SM00563">
    <property type="entry name" value="PlsC"/>
    <property type="match status" value="1"/>
</dbReference>
<dbReference type="GO" id="GO:0004366">
    <property type="term" value="F:glycerol-3-phosphate O-acyltransferase activity"/>
    <property type="evidence" value="ECO:0007669"/>
    <property type="project" value="TreeGrafter"/>
</dbReference>
<dbReference type="InterPro" id="IPR022284">
    <property type="entry name" value="GPAT/DHAPAT"/>
</dbReference>
<dbReference type="GO" id="GO:0034587">
    <property type="term" value="P:piRNA processing"/>
    <property type="evidence" value="ECO:0007669"/>
    <property type="project" value="TreeGrafter"/>
</dbReference>
<evidence type="ECO:0000313" key="2">
    <source>
        <dbReference type="Ensembl" id="ENSGAGP00000021420.1"/>
    </source>
</evidence>